<feature type="chain" id="PRO_5038502684" evidence="4">
    <location>
        <begin position="30"/>
        <end position="327"/>
    </location>
</feature>
<evidence type="ECO:0000313" key="7">
    <source>
        <dbReference type="Proteomes" id="UP000194632"/>
    </source>
</evidence>
<keyword evidence="7" id="KW-1185">Reference proteome</keyword>
<evidence type="ECO:0000256" key="4">
    <source>
        <dbReference type="SAM" id="SignalP"/>
    </source>
</evidence>
<gene>
    <name evidence="6" type="ORF">CA982_12695</name>
</gene>
<evidence type="ECO:0000256" key="1">
    <source>
        <dbReference type="PIRSR" id="PIRSR637460-1"/>
    </source>
</evidence>
<feature type="disulfide bond" evidence="2">
    <location>
        <begin position="240"/>
        <end position="289"/>
    </location>
</feature>
<dbReference type="EMBL" id="NGFO01000013">
    <property type="protein sequence ID" value="OUC78342.1"/>
    <property type="molecule type" value="Genomic_DNA"/>
</dbReference>
<evidence type="ECO:0000256" key="2">
    <source>
        <dbReference type="PIRSR" id="PIRSR637460-2"/>
    </source>
</evidence>
<feature type="disulfide bond" evidence="2">
    <location>
        <begin position="176"/>
        <end position="189"/>
    </location>
</feature>
<dbReference type="STRING" id="417102.CA982_12695"/>
<feature type="domain" description="SGNH hydrolase-type esterase" evidence="5">
    <location>
        <begin position="82"/>
        <end position="316"/>
    </location>
</feature>
<comment type="caution">
    <text evidence="6">The sequence shown here is derived from an EMBL/GenBank/DDBJ whole genome shotgun (WGS) entry which is preliminary data.</text>
</comment>
<dbReference type="PROSITE" id="PS51257">
    <property type="entry name" value="PROKAR_LIPOPROTEIN"/>
    <property type="match status" value="1"/>
</dbReference>
<accession>A0A243Q9I2</accession>
<dbReference type="SUPFAM" id="SSF52266">
    <property type="entry name" value="SGNH hydrolase"/>
    <property type="match status" value="1"/>
</dbReference>
<dbReference type="InterPro" id="IPR013830">
    <property type="entry name" value="SGNH_hydro"/>
</dbReference>
<feature type="region of interest" description="Disordered" evidence="3">
    <location>
        <begin position="36"/>
        <end position="82"/>
    </location>
</feature>
<dbReference type="OrthoDB" id="5503950at2"/>
<evidence type="ECO:0000256" key="3">
    <source>
        <dbReference type="SAM" id="MobiDB-lite"/>
    </source>
</evidence>
<reference evidence="6 7" key="1">
    <citation type="submission" date="2017-05" db="EMBL/GenBank/DDBJ databases">
        <title>Biotechnological potential of actinobacteria isolated from South African environments.</title>
        <authorList>
            <person name="Le Roes-Hill M."/>
            <person name="Prins A."/>
            <person name="Durrell K.A."/>
        </authorList>
    </citation>
    <scope>NUCLEOTIDE SEQUENCE [LARGE SCALE GENOMIC DNA]</scope>
    <source>
        <strain evidence="6">BS2</strain>
    </source>
</reference>
<protein>
    <submittedName>
        <fullName evidence="6">Lipase</fullName>
    </submittedName>
</protein>
<evidence type="ECO:0000259" key="5">
    <source>
        <dbReference type="Pfam" id="PF13472"/>
    </source>
</evidence>
<feature type="active site" evidence="1">
    <location>
        <position position="308"/>
    </location>
</feature>
<dbReference type="Pfam" id="PF13472">
    <property type="entry name" value="Lipase_GDSL_2"/>
    <property type="match status" value="1"/>
</dbReference>
<dbReference type="GO" id="GO:0019433">
    <property type="term" value="P:triglyceride catabolic process"/>
    <property type="evidence" value="ECO:0007669"/>
    <property type="project" value="TreeGrafter"/>
</dbReference>
<dbReference type="GO" id="GO:0004806">
    <property type="term" value="F:triacylglycerol lipase activity"/>
    <property type="evidence" value="ECO:0007669"/>
    <property type="project" value="TreeGrafter"/>
</dbReference>
<proteinExistence type="predicted"/>
<keyword evidence="4" id="KW-0732">Signal</keyword>
<feature type="compositionally biased region" description="Low complexity" evidence="3">
    <location>
        <begin position="36"/>
        <end position="70"/>
    </location>
</feature>
<dbReference type="RefSeq" id="WP_086535686.1">
    <property type="nucleotide sequence ID" value="NZ_NGFO01000013.1"/>
</dbReference>
<feature type="active site" description="Nucleophile" evidence="1">
    <location>
        <position position="85"/>
    </location>
</feature>
<feature type="disulfide bond" evidence="2">
    <location>
        <begin position="103"/>
        <end position="127"/>
    </location>
</feature>
<dbReference type="AlphaFoldDB" id="A0A243Q9I2"/>
<dbReference type="InterPro" id="IPR036514">
    <property type="entry name" value="SGNH_hydro_sf"/>
</dbReference>
<keyword evidence="2" id="KW-1015">Disulfide bond</keyword>
<dbReference type="Proteomes" id="UP000194632">
    <property type="component" value="Unassembled WGS sequence"/>
</dbReference>
<name>A0A243Q9I2_9ACTN</name>
<organism evidence="6 7">
    <name type="scientific">Gordonia lacunae</name>
    <dbReference type="NCBI Taxonomy" id="417102"/>
    <lineage>
        <taxon>Bacteria</taxon>
        <taxon>Bacillati</taxon>
        <taxon>Actinomycetota</taxon>
        <taxon>Actinomycetes</taxon>
        <taxon>Mycobacteriales</taxon>
        <taxon>Gordoniaceae</taxon>
        <taxon>Gordonia</taxon>
    </lineage>
</organism>
<feature type="signal peptide" evidence="4">
    <location>
        <begin position="1"/>
        <end position="29"/>
    </location>
</feature>
<dbReference type="InterPro" id="IPR037460">
    <property type="entry name" value="SEST-like"/>
</dbReference>
<dbReference type="PANTHER" id="PTHR37981:SF1">
    <property type="entry name" value="SGNH HYDROLASE-TYPE ESTERASE DOMAIN-CONTAINING PROTEIN"/>
    <property type="match status" value="1"/>
</dbReference>
<sequence>MNARRFGDRRPRRLIRSGLVLLAAGVVLAGCAQSTQTPAQSTQTPAQSTQTPTQSTQTPAQSTQTPAQSTEKAARSTKHVNLGDSFSAGTGVSPLEADSPIYCQRSSKNYAHVVAEDEDYDLTDVSCAGADTGDFREAQHQGVPPQLDALDDNTDVVTLMIGGNDKQTYGRAIRLCSELADVDRSGAPCTDRYGSSLIDPVAADIYPAVRQALRDVRDRAPDARVLLVGYPWLLPPTVGCYPEMRLAEGDVPMIRELQTALNTYGRRAAEDEGVEFVDMSQVSEGHDACAGDRRWIEPMTTSGPGAVHPNEQGQAAIAEQVRKALAG</sequence>
<dbReference type="CDD" id="cd01823">
    <property type="entry name" value="SEST_like"/>
    <property type="match status" value="1"/>
</dbReference>
<dbReference type="Gene3D" id="3.40.50.1110">
    <property type="entry name" value="SGNH hydrolase"/>
    <property type="match status" value="1"/>
</dbReference>
<evidence type="ECO:0000313" key="6">
    <source>
        <dbReference type="EMBL" id="OUC78342.1"/>
    </source>
</evidence>
<dbReference type="PANTHER" id="PTHR37981">
    <property type="entry name" value="LIPASE 2"/>
    <property type="match status" value="1"/>
</dbReference>